<protein>
    <recommendedName>
        <fullName evidence="3">Glycosyltransferase 2-like domain-containing protein</fullName>
    </recommendedName>
</protein>
<dbReference type="SUPFAM" id="SSF53448">
    <property type="entry name" value="Nucleotide-diphospho-sugar transferases"/>
    <property type="match status" value="1"/>
</dbReference>
<dbReference type="Proteomes" id="UP000183174">
    <property type="component" value="Unassembled WGS sequence"/>
</dbReference>
<sequence>MKVDMAGVSVMLAMPTHRDIPAGTVASLLATQDLLASKRIPFEVQLQVGNSLVTHARSKIAHTFLKSDKSLLFWVDSDIEWEAKDFLRLCALATKMDVVGGAYPAKKDPIVFFLDPSSGGDIESNEYGCLKIGGWGMGFTVMHRRVIEAMAAKSPKLKFNGSDEPIAHMFRCDEIDGFARGEDMAFFADVKELGFEAFLDPSVTLGHIGSKTYTASISDMLRPIGEANGTS</sequence>
<evidence type="ECO:0008006" key="3">
    <source>
        <dbReference type="Google" id="ProtNLM"/>
    </source>
</evidence>
<accession>A0A1C3XHB2</accession>
<gene>
    <name evidence="1" type="ORF">GA0061099_10216</name>
</gene>
<evidence type="ECO:0000313" key="2">
    <source>
        <dbReference type="Proteomes" id="UP000183174"/>
    </source>
</evidence>
<dbReference type="Gene3D" id="3.90.550.40">
    <property type="match status" value="1"/>
</dbReference>
<dbReference type="AlphaFoldDB" id="A0A1C3XHB2"/>
<evidence type="ECO:0000313" key="1">
    <source>
        <dbReference type="EMBL" id="SCB51667.1"/>
    </source>
</evidence>
<dbReference type="InterPro" id="IPR029044">
    <property type="entry name" value="Nucleotide-diphossugar_trans"/>
</dbReference>
<dbReference type="RefSeq" id="WP_074448351.1">
    <property type="nucleotide sequence ID" value="NZ_FMAE01000021.1"/>
</dbReference>
<organism evidence="1 2">
    <name type="scientific">Bradyrhizobium yuanmingense</name>
    <dbReference type="NCBI Taxonomy" id="108015"/>
    <lineage>
        <taxon>Bacteria</taxon>
        <taxon>Pseudomonadati</taxon>
        <taxon>Pseudomonadota</taxon>
        <taxon>Alphaproteobacteria</taxon>
        <taxon>Hyphomicrobiales</taxon>
        <taxon>Nitrobacteraceae</taxon>
        <taxon>Bradyrhizobium</taxon>
    </lineage>
</organism>
<proteinExistence type="predicted"/>
<dbReference type="EMBL" id="FMAE01000021">
    <property type="protein sequence ID" value="SCB51667.1"/>
    <property type="molecule type" value="Genomic_DNA"/>
</dbReference>
<name>A0A1C3XHB2_9BRAD</name>
<reference evidence="1 2" key="1">
    <citation type="submission" date="2016-08" db="EMBL/GenBank/DDBJ databases">
        <authorList>
            <person name="Seilhamer J.J."/>
        </authorList>
    </citation>
    <scope>NUCLEOTIDE SEQUENCE [LARGE SCALE GENOMIC DNA]</scope>
    <source>
        <strain evidence="1 2">CCBAU 10071</strain>
    </source>
</reference>